<evidence type="ECO:0000313" key="1">
    <source>
        <dbReference type="EMBL" id="MFD1062161.1"/>
    </source>
</evidence>
<evidence type="ECO:0000313" key="2">
    <source>
        <dbReference type="Proteomes" id="UP001597013"/>
    </source>
</evidence>
<keyword evidence="2" id="KW-1185">Reference proteome</keyword>
<organism evidence="1 2">
    <name type="scientific">Winogradskyella litorisediminis</name>
    <dbReference type="NCBI Taxonomy" id="1156618"/>
    <lineage>
        <taxon>Bacteria</taxon>
        <taxon>Pseudomonadati</taxon>
        <taxon>Bacteroidota</taxon>
        <taxon>Flavobacteriia</taxon>
        <taxon>Flavobacteriales</taxon>
        <taxon>Flavobacteriaceae</taxon>
        <taxon>Winogradskyella</taxon>
    </lineage>
</organism>
<comment type="caution">
    <text evidence="1">The sequence shown here is derived from an EMBL/GenBank/DDBJ whole genome shotgun (WGS) entry which is preliminary data.</text>
</comment>
<protein>
    <submittedName>
        <fullName evidence="1">Uncharacterized protein</fullName>
    </submittedName>
</protein>
<dbReference type="EMBL" id="JBHTJL010000009">
    <property type="protein sequence ID" value="MFD1062161.1"/>
    <property type="molecule type" value="Genomic_DNA"/>
</dbReference>
<dbReference type="RefSeq" id="WP_386127763.1">
    <property type="nucleotide sequence ID" value="NZ_JBHTJL010000009.1"/>
</dbReference>
<gene>
    <name evidence="1" type="ORF">ACFQ1Q_02795</name>
</gene>
<accession>A0ABW3N3P6</accession>
<reference evidence="2" key="1">
    <citation type="journal article" date="2019" name="Int. J. Syst. Evol. Microbiol.">
        <title>The Global Catalogue of Microorganisms (GCM) 10K type strain sequencing project: providing services to taxonomists for standard genome sequencing and annotation.</title>
        <authorList>
            <consortium name="The Broad Institute Genomics Platform"/>
            <consortium name="The Broad Institute Genome Sequencing Center for Infectious Disease"/>
            <person name="Wu L."/>
            <person name="Ma J."/>
        </authorList>
    </citation>
    <scope>NUCLEOTIDE SEQUENCE [LARGE SCALE GENOMIC DNA]</scope>
    <source>
        <strain evidence="2">CCUG 62215</strain>
    </source>
</reference>
<sequence>MAKNSMKALLNKAPNADISKLCERIAGLKGESYSGASKTQDINTLISFFNRYHGKKMPGGQHTANPDRYNFLNNGGDFLKVASNFDRKALLQSLQNSTNPRAKRLEEILLDYPDFINREKIPAFLMSKLDNANNDAGLDLLATAKSIKEVAEGLLNIAGANQALQDVINFSDKQLAKAELSMASIYTSDFHKENLGKVIFTKKTFTPGNESSVEINPQFVAGDQIIGTIYLPVSIEDAVGSWNLSTGSGNLEIVLEDEAYNRLQGSYDTGLIATNADYTVKVAPETPKSQSWVQFVLLPNMTSNIKKDIDNKNITPIFTADWMALQPERNKKWNVIIKAKGPKTKSQTYKGEFYIDLSKNEGADYYKKAANKMMDNFIADTPLPSVAYRDSELESQLLNIMNAKNWEEKFKKAYLQTKWRWVRPVGVEPWQEMDATFTYKKDDGSCGYHTYTFRKYGLNQPQSWGAAKSKVRFSCKKIG</sequence>
<proteinExistence type="predicted"/>
<dbReference type="Proteomes" id="UP001597013">
    <property type="component" value="Unassembled WGS sequence"/>
</dbReference>
<name>A0ABW3N3P6_9FLAO</name>